<dbReference type="InterPro" id="IPR003409">
    <property type="entry name" value="MORN"/>
</dbReference>
<dbReference type="Pfam" id="PF12937">
    <property type="entry name" value="F-box-like"/>
    <property type="match status" value="1"/>
</dbReference>
<dbReference type="Pfam" id="PF02493">
    <property type="entry name" value="MORN"/>
    <property type="match status" value="8"/>
</dbReference>
<keyword evidence="1" id="KW-0677">Repeat</keyword>
<name>S4VWV0_9VIRU</name>
<organism evidence="3 4">
    <name type="scientific">Pandoravirus salinus</name>
    <dbReference type="NCBI Taxonomy" id="1349410"/>
    <lineage>
        <taxon>Viruses</taxon>
        <taxon>Pandoravirus</taxon>
    </lineage>
</organism>
<dbReference type="InterPro" id="IPR036047">
    <property type="entry name" value="F-box-like_dom_sf"/>
</dbReference>
<dbReference type="InterPro" id="IPR001810">
    <property type="entry name" value="F-box_dom"/>
</dbReference>
<evidence type="ECO:0000313" key="3">
    <source>
        <dbReference type="EMBL" id="AGO84853.2"/>
    </source>
</evidence>
<evidence type="ECO:0000256" key="1">
    <source>
        <dbReference type="ARBA" id="ARBA00022737"/>
    </source>
</evidence>
<dbReference type="EMBL" id="KC977571">
    <property type="protein sequence ID" value="AGO84853.2"/>
    <property type="molecule type" value="Genomic_DNA"/>
</dbReference>
<reference evidence="3 4" key="1">
    <citation type="journal article" date="2013" name="Science">
        <title>Pandoraviruses: amoeba viruses with genomes up to 2.5 Mb reaching that of parasitic eukaryotes.</title>
        <authorList>
            <person name="Philippe N."/>
            <person name="Legendre M."/>
            <person name="Doutre G."/>
            <person name="Coute Y."/>
            <person name="Poirot O."/>
            <person name="Lescot M."/>
            <person name="Arslan D."/>
            <person name="Seltzer V."/>
            <person name="Bertaux L."/>
            <person name="Bruley C."/>
            <person name="Garin J."/>
            <person name="Claverie J.M."/>
            <person name="Abergel C."/>
        </authorList>
    </citation>
    <scope>NUCLEOTIDE SEQUENCE [LARGE SCALE GENOMIC DNA]</scope>
</reference>
<evidence type="ECO:0000313" key="4">
    <source>
        <dbReference type="Proteomes" id="UP000204584"/>
    </source>
</evidence>
<keyword evidence="4" id="KW-1185">Reference proteome</keyword>
<evidence type="ECO:0000259" key="2">
    <source>
        <dbReference type="Pfam" id="PF12937"/>
    </source>
</evidence>
<dbReference type="SMART" id="SM00698">
    <property type="entry name" value="MORN"/>
    <property type="match status" value="6"/>
</dbReference>
<dbReference type="GeneID" id="16606640"/>
<gene>
    <name evidence="3" type="ORF">psal_cds_819</name>
</gene>
<feature type="domain" description="F-box" evidence="2">
    <location>
        <begin position="16"/>
        <end position="62"/>
    </location>
</feature>
<dbReference type="Proteomes" id="UP000204584">
    <property type="component" value="Segment"/>
</dbReference>
<dbReference type="Gene3D" id="1.20.1280.50">
    <property type="match status" value="1"/>
</dbReference>
<dbReference type="RefSeq" id="YP_008437926.2">
    <property type="nucleotide sequence ID" value="NC_022098.1"/>
</dbReference>
<dbReference type="SUPFAM" id="SSF82185">
    <property type="entry name" value="Histone H3 K4-specific methyltransferase SET7/9 N-terminal domain"/>
    <property type="match status" value="2"/>
</dbReference>
<sequence length="420" mass="46759">MEHDHEVAEPTFDNHFDRLPDEVILHALMYVADARSLAAWSATSGRHQRLALDNLIWRRLYETHFGTSLFEPPLPPHVNWHWMYQAQSRPARPTGIDVGTLFLADGDRVYWGDVVNGLPHGFGLCINGLPPVRDGPPSKPTAAGGRLAYLTQCHWVHGQMHGIAVETATDGTRVERRWNNGTSEDHGTIAYVSGARYRGALASSLPHGHGVLTLPNGSTVERKWHYLDRIEPFANGDTNIAFRKKKGRPHAGIYMWADGTRYEGERDEGGRKHGRGVMIYASGAIYEGAWRIGKRHGRGVMIYDDGDRYEGDWCDDMRGGHGTFTWSSGQVYEGSYQQGWRHGPGVVQCANGDTFDRFYHEGKRRGRGTVSFVDGSRLSSLCDDWTHTNDAVVTHRAGDGPCRPSSPCRACAALSDARLK</sequence>
<dbReference type="Gene3D" id="2.20.110.10">
    <property type="entry name" value="Histone H3 K4-specific methyltransferase SET7/9 N-terminal domain"/>
    <property type="match status" value="3"/>
</dbReference>
<dbReference type="SUPFAM" id="SSF81383">
    <property type="entry name" value="F-box domain"/>
    <property type="match status" value="1"/>
</dbReference>
<dbReference type="PANTHER" id="PTHR23084:SF263">
    <property type="entry name" value="MORN REPEAT-CONTAINING PROTEIN 1"/>
    <property type="match status" value="1"/>
</dbReference>
<dbReference type="FunFam" id="2.20.110.10:FF:000002">
    <property type="entry name" value="Phosphatidylinositol 4-phosphate 5-kinase 8"/>
    <property type="match status" value="1"/>
</dbReference>
<proteinExistence type="predicted"/>
<dbReference type="KEGG" id="vg:16606640"/>
<protein>
    <submittedName>
        <fullName evidence="3">Morn repeat domain containing protein</fullName>
    </submittedName>
</protein>
<dbReference type="PANTHER" id="PTHR23084">
    <property type="entry name" value="PHOSPHATIDYLINOSITOL-4-PHOSPHATE 5-KINASE RELATED"/>
    <property type="match status" value="1"/>
</dbReference>
<accession>S4VWV0</accession>